<dbReference type="Pfam" id="PF00078">
    <property type="entry name" value="RVT_1"/>
    <property type="match status" value="1"/>
</dbReference>
<name>O96724_LUTLO</name>
<dbReference type="InterPro" id="IPR000477">
    <property type="entry name" value="RT_dom"/>
</dbReference>
<dbReference type="AlphaFoldDB" id="O96724"/>
<dbReference type="EMBL" id="AJ006935">
    <property type="protein sequence ID" value="CAA07334.1"/>
    <property type="molecule type" value="Genomic_DNA"/>
</dbReference>
<dbReference type="PANTHER" id="PTHR19446">
    <property type="entry name" value="REVERSE TRANSCRIPTASES"/>
    <property type="match status" value="1"/>
</dbReference>
<sequence length="72" mass="8212">VFSKIFEKLLKARLMSFLNNNGYFNESQFGFREGRCTEDAMLAVMNFVHEALNGKKNASPVFLDLTKAFDTV</sequence>
<accession>O96724</accession>
<evidence type="ECO:0000313" key="2">
    <source>
        <dbReference type="EMBL" id="CAA07334.1"/>
    </source>
</evidence>
<evidence type="ECO:0000259" key="1">
    <source>
        <dbReference type="Pfam" id="PF00078"/>
    </source>
</evidence>
<reference evidence="2" key="1">
    <citation type="submission" date="1998-06" db="EMBL/GenBank/DDBJ databases">
        <authorList>
            <person name="Wright C."/>
        </authorList>
    </citation>
    <scope>NUCLEOTIDE SEQUENCE</scope>
    <source>
        <strain evidence="2">Curarigua</strain>
    </source>
</reference>
<protein>
    <submittedName>
        <fullName evidence="2">Non-LTR retrotransposon type 1</fullName>
    </submittedName>
</protein>
<proteinExistence type="predicted"/>
<feature type="non-terminal residue" evidence="2">
    <location>
        <position position="72"/>
    </location>
</feature>
<feature type="domain" description="Reverse transcriptase" evidence="1">
    <location>
        <begin position="3"/>
        <end position="72"/>
    </location>
</feature>
<feature type="non-terminal residue" evidence="2">
    <location>
        <position position="1"/>
    </location>
</feature>
<organism evidence="2">
    <name type="scientific">Lutzomyia longipalpis</name>
    <name type="common">Sand fly</name>
    <dbReference type="NCBI Taxonomy" id="7200"/>
    <lineage>
        <taxon>Eukaryota</taxon>
        <taxon>Metazoa</taxon>
        <taxon>Ecdysozoa</taxon>
        <taxon>Arthropoda</taxon>
        <taxon>Hexapoda</taxon>
        <taxon>Insecta</taxon>
        <taxon>Pterygota</taxon>
        <taxon>Neoptera</taxon>
        <taxon>Endopterygota</taxon>
        <taxon>Diptera</taxon>
        <taxon>Nematocera</taxon>
        <taxon>Psychodoidea</taxon>
        <taxon>Psychodidae</taxon>
        <taxon>Lutzomyia</taxon>
        <taxon>Lutzomyia</taxon>
    </lineage>
</organism>